<evidence type="ECO:0000256" key="1">
    <source>
        <dbReference type="SAM" id="MobiDB-lite"/>
    </source>
</evidence>
<dbReference type="Ensembl" id="ENSANIT00000009703.1">
    <property type="protein sequence ID" value="ENSANIP00000009385.1"/>
    <property type="gene ID" value="ENSANIG00000006315.1"/>
</dbReference>
<protein>
    <recommendedName>
        <fullName evidence="2">H15 domain-containing protein</fullName>
    </recommendedName>
</protein>
<dbReference type="InterPro" id="IPR036390">
    <property type="entry name" value="WH_DNA-bd_sf"/>
</dbReference>
<dbReference type="InterPro" id="IPR005818">
    <property type="entry name" value="Histone_H1/H5_H15"/>
</dbReference>
<sequence length="197" mass="20756">VKVPSGEAPSGEAPSGEAPSLETLGAGPRMRRALWPSVSHLILTAVCSCRARKRASFPFIKKMLATKGYNVLRNCSHLKAAVLHMLSKGLLRQVTGSGLTGSFRLGRVGEERPDGKTKGPRRAVKATARRLKTSRPRGKAVAAGGLEEKSGLDHRHMHPKMAPSGKGKGGARMPVAGIGRKTSRREAVGVTGKGRGA</sequence>
<dbReference type="InterPro" id="IPR036388">
    <property type="entry name" value="WH-like_DNA-bd_sf"/>
</dbReference>
<dbReference type="Gene3D" id="1.10.10.10">
    <property type="entry name" value="Winged helix-like DNA-binding domain superfamily/Winged helix DNA-binding domain"/>
    <property type="match status" value="1"/>
</dbReference>
<dbReference type="Proteomes" id="UP000694541">
    <property type="component" value="Unplaced"/>
</dbReference>
<dbReference type="SUPFAM" id="SSF46785">
    <property type="entry name" value="Winged helix' DNA-binding domain"/>
    <property type="match status" value="1"/>
</dbReference>
<reference evidence="3" key="2">
    <citation type="submission" date="2025-09" db="UniProtKB">
        <authorList>
            <consortium name="Ensembl"/>
        </authorList>
    </citation>
    <scope>IDENTIFICATION</scope>
</reference>
<dbReference type="GO" id="GO:0006334">
    <property type="term" value="P:nucleosome assembly"/>
    <property type="evidence" value="ECO:0007669"/>
    <property type="project" value="InterPro"/>
</dbReference>
<feature type="region of interest" description="Disordered" evidence="1">
    <location>
        <begin position="105"/>
        <end position="197"/>
    </location>
</feature>
<dbReference type="Pfam" id="PF00538">
    <property type="entry name" value="Linker_histone"/>
    <property type="match status" value="1"/>
</dbReference>
<evidence type="ECO:0000313" key="4">
    <source>
        <dbReference type="Proteomes" id="UP000694541"/>
    </source>
</evidence>
<dbReference type="AlphaFoldDB" id="A0A8B9RU74"/>
<evidence type="ECO:0000313" key="3">
    <source>
        <dbReference type="Ensembl" id="ENSANIP00000009385.1"/>
    </source>
</evidence>
<organism evidence="3 4">
    <name type="scientific">Accipiter nisus</name>
    <name type="common">Eurasian sparrowhawk</name>
    <dbReference type="NCBI Taxonomy" id="211598"/>
    <lineage>
        <taxon>Eukaryota</taxon>
        <taxon>Metazoa</taxon>
        <taxon>Chordata</taxon>
        <taxon>Craniata</taxon>
        <taxon>Vertebrata</taxon>
        <taxon>Euteleostomi</taxon>
        <taxon>Archelosauria</taxon>
        <taxon>Archosauria</taxon>
        <taxon>Dinosauria</taxon>
        <taxon>Saurischia</taxon>
        <taxon>Theropoda</taxon>
        <taxon>Coelurosauria</taxon>
        <taxon>Aves</taxon>
        <taxon>Neognathae</taxon>
        <taxon>Neoaves</taxon>
        <taxon>Telluraves</taxon>
        <taxon>Accipitrimorphae</taxon>
        <taxon>Accipitriformes</taxon>
        <taxon>Accipitridae</taxon>
        <taxon>Accipitrinae</taxon>
        <taxon>Accipiter</taxon>
    </lineage>
</organism>
<proteinExistence type="predicted"/>
<keyword evidence="4" id="KW-1185">Reference proteome</keyword>
<feature type="region of interest" description="Disordered" evidence="1">
    <location>
        <begin position="1"/>
        <end position="24"/>
    </location>
</feature>
<feature type="compositionally biased region" description="Basic and acidic residues" evidence="1">
    <location>
        <begin position="107"/>
        <end position="117"/>
    </location>
</feature>
<evidence type="ECO:0000259" key="2">
    <source>
        <dbReference type="PROSITE" id="PS51504"/>
    </source>
</evidence>
<dbReference type="GO" id="GO:0003677">
    <property type="term" value="F:DNA binding"/>
    <property type="evidence" value="ECO:0007669"/>
    <property type="project" value="InterPro"/>
</dbReference>
<accession>A0A8B9RU74</accession>
<feature type="domain" description="H15" evidence="2">
    <location>
        <begin position="34"/>
        <end position="107"/>
    </location>
</feature>
<name>A0A8B9RU74_9AVES</name>
<dbReference type="SMART" id="SM00526">
    <property type="entry name" value="H15"/>
    <property type="match status" value="1"/>
</dbReference>
<feature type="compositionally biased region" description="Basic residues" evidence="1">
    <location>
        <begin position="118"/>
        <end position="138"/>
    </location>
</feature>
<dbReference type="GO" id="GO:0000786">
    <property type="term" value="C:nucleosome"/>
    <property type="evidence" value="ECO:0007669"/>
    <property type="project" value="InterPro"/>
</dbReference>
<dbReference type="PROSITE" id="PS51504">
    <property type="entry name" value="H15"/>
    <property type="match status" value="1"/>
</dbReference>
<reference evidence="3" key="1">
    <citation type="submission" date="2025-08" db="UniProtKB">
        <authorList>
            <consortium name="Ensembl"/>
        </authorList>
    </citation>
    <scope>IDENTIFICATION</scope>
</reference>